<dbReference type="GO" id="GO:0022857">
    <property type="term" value="F:transmembrane transporter activity"/>
    <property type="evidence" value="ECO:0007669"/>
    <property type="project" value="InterPro"/>
</dbReference>
<protein>
    <submittedName>
        <fullName evidence="10">DHA2 family efflux MFS transporter permease subunit</fullName>
    </submittedName>
</protein>
<dbReference type="InterPro" id="IPR004638">
    <property type="entry name" value="EmrB-like"/>
</dbReference>
<dbReference type="AlphaFoldDB" id="A0A939PJ38"/>
<dbReference type="Gene3D" id="1.20.1250.20">
    <property type="entry name" value="MFS general substrate transporter like domains"/>
    <property type="match status" value="1"/>
</dbReference>
<feature type="domain" description="Major facilitator superfamily (MFS) profile" evidence="9">
    <location>
        <begin position="24"/>
        <end position="488"/>
    </location>
</feature>
<dbReference type="PANTHER" id="PTHR42718">
    <property type="entry name" value="MAJOR FACILITATOR SUPERFAMILY MULTIDRUG TRANSPORTER MFSC"/>
    <property type="match status" value="1"/>
</dbReference>
<dbReference type="NCBIfam" id="TIGR00711">
    <property type="entry name" value="efflux_EmrB"/>
    <property type="match status" value="1"/>
</dbReference>
<dbReference type="PROSITE" id="PS50850">
    <property type="entry name" value="MFS"/>
    <property type="match status" value="1"/>
</dbReference>
<comment type="subcellular location">
    <subcellularLocation>
        <location evidence="1">Cell membrane</location>
        <topology evidence="1">Multi-pass membrane protein</topology>
    </subcellularLocation>
</comment>
<dbReference type="Gene3D" id="1.20.1720.10">
    <property type="entry name" value="Multidrug resistance protein D"/>
    <property type="match status" value="1"/>
</dbReference>
<dbReference type="InterPro" id="IPR011701">
    <property type="entry name" value="MFS"/>
</dbReference>
<evidence type="ECO:0000256" key="3">
    <source>
        <dbReference type="ARBA" id="ARBA00022448"/>
    </source>
</evidence>
<feature type="transmembrane region" description="Helical" evidence="8">
    <location>
        <begin position="344"/>
        <end position="363"/>
    </location>
</feature>
<feature type="transmembrane region" description="Helical" evidence="8">
    <location>
        <begin position="369"/>
        <end position="391"/>
    </location>
</feature>
<feature type="transmembrane region" description="Helical" evidence="8">
    <location>
        <begin position="23"/>
        <end position="46"/>
    </location>
</feature>
<evidence type="ECO:0000256" key="8">
    <source>
        <dbReference type="SAM" id="Phobius"/>
    </source>
</evidence>
<feature type="transmembrane region" description="Helical" evidence="8">
    <location>
        <begin position="211"/>
        <end position="230"/>
    </location>
</feature>
<feature type="transmembrane region" description="Helical" evidence="8">
    <location>
        <begin position="149"/>
        <end position="170"/>
    </location>
</feature>
<reference evidence="10" key="1">
    <citation type="submission" date="2021-03" db="EMBL/GenBank/DDBJ databases">
        <authorList>
            <person name="Kanchanasin P."/>
            <person name="Saeng-In P."/>
            <person name="Phongsopitanun W."/>
            <person name="Yuki M."/>
            <person name="Kudo T."/>
            <person name="Ohkuma M."/>
            <person name="Tanasupawat S."/>
        </authorList>
    </citation>
    <scope>NUCLEOTIDE SEQUENCE</scope>
    <source>
        <strain evidence="10">GKU 128</strain>
    </source>
</reference>
<evidence type="ECO:0000313" key="10">
    <source>
        <dbReference type="EMBL" id="MBO2453585.1"/>
    </source>
</evidence>
<dbReference type="InterPro" id="IPR020846">
    <property type="entry name" value="MFS_dom"/>
</dbReference>
<dbReference type="InterPro" id="IPR036259">
    <property type="entry name" value="MFS_trans_sf"/>
</dbReference>
<dbReference type="Pfam" id="PF07690">
    <property type="entry name" value="MFS_1"/>
    <property type="match status" value="1"/>
</dbReference>
<keyword evidence="6 8" id="KW-1133">Transmembrane helix</keyword>
<gene>
    <name evidence="10" type="ORF">J4573_41300</name>
</gene>
<evidence type="ECO:0000256" key="7">
    <source>
        <dbReference type="ARBA" id="ARBA00023136"/>
    </source>
</evidence>
<comment type="caution">
    <text evidence="10">The sequence shown here is derived from an EMBL/GenBank/DDBJ whole genome shotgun (WGS) entry which is preliminary data.</text>
</comment>
<dbReference type="RefSeq" id="WP_208261601.1">
    <property type="nucleotide sequence ID" value="NZ_JAGEOJ010000021.1"/>
</dbReference>
<comment type="similarity">
    <text evidence="2">Belongs to the major facilitator superfamily. EmrB family.</text>
</comment>
<keyword evidence="3" id="KW-0813">Transport</keyword>
<dbReference type="GO" id="GO:0005886">
    <property type="term" value="C:plasma membrane"/>
    <property type="evidence" value="ECO:0007669"/>
    <property type="project" value="UniProtKB-SubCell"/>
</dbReference>
<evidence type="ECO:0000256" key="5">
    <source>
        <dbReference type="ARBA" id="ARBA00022692"/>
    </source>
</evidence>
<dbReference type="CDD" id="cd17503">
    <property type="entry name" value="MFS_LmrB_MDR_like"/>
    <property type="match status" value="1"/>
</dbReference>
<dbReference type="EMBL" id="JAGEOJ010000021">
    <property type="protein sequence ID" value="MBO2453585.1"/>
    <property type="molecule type" value="Genomic_DNA"/>
</dbReference>
<dbReference type="PRINTS" id="PR01036">
    <property type="entry name" value="TCRTETB"/>
</dbReference>
<dbReference type="SUPFAM" id="SSF103473">
    <property type="entry name" value="MFS general substrate transporter"/>
    <property type="match status" value="1"/>
</dbReference>
<evidence type="ECO:0000256" key="6">
    <source>
        <dbReference type="ARBA" id="ARBA00022989"/>
    </source>
</evidence>
<feature type="transmembrane region" description="Helical" evidence="8">
    <location>
        <begin position="412"/>
        <end position="434"/>
    </location>
</feature>
<sequence length="494" mass="50674">MTTVTNARHDPVAAPAPSPRTTAIALILVLGSIMTTLDMTIVNVAINRLSQDFAAPLATVQWVTTGYSLALGAMIPATAWATGRFGARRLYLVAIALFTAGSLLAGAAWNIEALIFFRVLQGFGGGMIMPVGMTILIRSAAPDRLGRVMSTLGLAILVGPLTGPVLGGWLVDDVSWRWMFFINLPIGVAVIALAARFFPRDTPQAAKRLDVPGLLLLSPGLATLLYGVTVGGERHGFDSPGVLVPIVAGALLIVAFVARALTARDPLIDLSLFRDRTFAAAAGTLVLFASGYFGTMILAPLYYQVVRGESATMAGLLGIPAALASGTAMQVAGRLIDKVGPGRIVLAGITIGSTGFIVFTTQLAADTPYWVLMLAMAAVGAGGGSTVMPTMTAAARNLSHAQAPAGSSTVNLINTMMGAVGTAVASVLLTGALADRVPGSDGAVAGAAGKSREALAPALADAFQHTYAVAAVVLVLALVPAFLLPRRPAPAKKS</sequence>
<feature type="transmembrane region" description="Helical" evidence="8">
    <location>
        <begin position="465"/>
        <end position="484"/>
    </location>
</feature>
<evidence type="ECO:0000256" key="2">
    <source>
        <dbReference type="ARBA" id="ARBA00008537"/>
    </source>
</evidence>
<keyword evidence="7 8" id="KW-0472">Membrane</keyword>
<feature type="transmembrane region" description="Helical" evidence="8">
    <location>
        <begin position="115"/>
        <end position="137"/>
    </location>
</feature>
<name>A0A939PJ38_9ACTN</name>
<evidence type="ECO:0000259" key="9">
    <source>
        <dbReference type="PROSITE" id="PS50850"/>
    </source>
</evidence>
<keyword evidence="5 8" id="KW-0812">Transmembrane</keyword>
<keyword evidence="4" id="KW-1003">Cell membrane</keyword>
<feature type="transmembrane region" description="Helical" evidence="8">
    <location>
        <begin position="176"/>
        <end position="199"/>
    </location>
</feature>
<keyword evidence="11" id="KW-1185">Reference proteome</keyword>
<feature type="transmembrane region" description="Helical" evidence="8">
    <location>
        <begin position="66"/>
        <end position="83"/>
    </location>
</feature>
<feature type="transmembrane region" description="Helical" evidence="8">
    <location>
        <begin position="282"/>
        <end position="305"/>
    </location>
</feature>
<evidence type="ECO:0000256" key="4">
    <source>
        <dbReference type="ARBA" id="ARBA00022475"/>
    </source>
</evidence>
<dbReference type="PANTHER" id="PTHR42718:SF9">
    <property type="entry name" value="MAJOR FACILITATOR SUPERFAMILY MULTIDRUG TRANSPORTER MFSC"/>
    <property type="match status" value="1"/>
</dbReference>
<feature type="transmembrane region" description="Helical" evidence="8">
    <location>
        <begin position="311"/>
        <end position="332"/>
    </location>
</feature>
<feature type="transmembrane region" description="Helical" evidence="8">
    <location>
        <begin position="90"/>
        <end position="109"/>
    </location>
</feature>
<accession>A0A939PJ38</accession>
<evidence type="ECO:0000313" key="11">
    <source>
        <dbReference type="Proteomes" id="UP000669179"/>
    </source>
</evidence>
<organism evidence="10 11">
    <name type="scientific">Actinomadura barringtoniae</name>
    <dbReference type="NCBI Taxonomy" id="1427535"/>
    <lineage>
        <taxon>Bacteria</taxon>
        <taxon>Bacillati</taxon>
        <taxon>Actinomycetota</taxon>
        <taxon>Actinomycetes</taxon>
        <taxon>Streptosporangiales</taxon>
        <taxon>Thermomonosporaceae</taxon>
        <taxon>Actinomadura</taxon>
    </lineage>
</organism>
<proteinExistence type="inferred from homology"/>
<dbReference type="Proteomes" id="UP000669179">
    <property type="component" value="Unassembled WGS sequence"/>
</dbReference>
<evidence type="ECO:0000256" key="1">
    <source>
        <dbReference type="ARBA" id="ARBA00004651"/>
    </source>
</evidence>
<feature type="transmembrane region" description="Helical" evidence="8">
    <location>
        <begin position="242"/>
        <end position="261"/>
    </location>
</feature>